<dbReference type="NCBIfam" id="TIGR04197">
    <property type="entry name" value="T7SS_SACOL2603"/>
    <property type="match status" value="1"/>
</dbReference>
<proteinExistence type="predicted"/>
<reference evidence="2 3" key="1">
    <citation type="submission" date="2019-10" db="EMBL/GenBank/DDBJ databases">
        <title>Gracilibacillus salitolerans sp. nov., a moderate halophile isolated from a saline soil in northwest China.</title>
        <authorList>
            <person name="Gan L."/>
        </authorList>
    </citation>
    <scope>NUCLEOTIDE SEQUENCE [LARGE SCALE GENOMIC DNA]</scope>
    <source>
        <strain evidence="2 3">TP2-8</strain>
    </source>
</reference>
<dbReference type="EMBL" id="WJEE01000020">
    <property type="protein sequence ID" value="MRI66741.1"/>
    <property type="molecule type" value="Genomic_DNA"/>
</dbReference>
<protein>
    <submittedName>
        <fullName evidence="2">TIGR04197 family type VII secretion effector</fullName>
    </submittedName>
</protein>
<keyword evidence="3" id="KW-1185">Reference proteome</keyword>
<evidence type="ECO:0000313" key="2">
    <source>
        <dbReference type="EMBL" id="MRI66741.1"/>
    </source>
</evidence>
<dbReference type="InterPro" id="IPR021477">
    <property type="entry name" value="TVIIS_effector_SACOL2603_fam"/>
</dbReference>
<evidence type="ECO:0000256" key="1">
    <source>
        <dbReference type="SAM" id="MobiDB-lite"/>
    </source>
</evidence>
<dbReference type="Proteomes" id="UP000435187">
    <property type="component" value="Unassembled WGS sequence"/>
</dbReference>
<gene>
    <name evidence="2" type="ORF">GH885_10395</name>
</gene>
<dbReference type="RefSeq" id="WP_153835414.1">
    <property type="nucleotide sequence ID" value="NZ_JBHUMW010000011.1"/>
</dbReference>
<name>A0A6N7R0U7_9BACI</name>
<evidence type="ECO:0000313" key="3">
    <source>
        <dbReference type="Proteomes" id="UP000435187"/>
    </source>
</evidence>
<organism evidence="2 3">
    <name type="scientific">Gracilibacillus thailandensis</name>
    <dbReference type="NCBI Taxonomy" id="563735"/>
    <lineage>
        <taxon>Bacteria</taxon>
        <taxon>Bacillati</taxon>
        <taxon>Bacillota</taxon>
        <taxon>Bacilli</taxon>
        <taxon>Bacillales</taxon>
        <taxon>Bacillaceae</taxon>
        <taxon>Gracilibacillus</taxon>
    </lineage>
</organism>
<accession>A0A6N7R0U7</accession>
<sequence length="99" mass="11126">MSKEVSINMSVFRANVAKLKTALADIETNTTTNSFSKTNIEPFTKDLENVIEAMELLEQYKNILEADVSTLEQTGEQMREKDEELASVNHPIVGPQPIR</sequence>
<dbReference type="AlphaFoldDB" id="A0A6N7R0U7"/>
<feature type="region of interest" description="Disordered" evidence="1">
    <location>
        <begin position="73"/>
        <end position="99"/>
    </location>
</feature>
<comment type="caution">
    <text evidence="2">The sequence shown here is derived from an EMBL/GenBank/DDBJ whole genome shotgun (WGS) entry which is preliminary data.</text>
</comment>